<dbReference type="EMBL" id="LR796979">
    <property type="protein sequence ID" value="CAB4179414.1"/>
    <property type="molecule type" value="Genomic_DNA"/>
</dbReference>
<dbReference type="EMBL" id="LR797132">
    <property type="protein sequence ID" value="CAB4189143.1"/>
    <property type="molecule type" value="Genomic_DNA"/>
</dbReference>
<evidence type="ECO:0000313" key="6">
    <source>
        <dbReference type="EMBL" id="CAB5231310.1"/>
    </source>
</evidence>
<name>A0A6J5PYN9_9CAUD</name>
<accession>A0A6J5PYN9</accession>
<dbReference type="EMBL" id="LR796798">
    <property type="protein sequence ID" value="CAB4166960.1"/>
    <property type="molecule type" value="Genomic_DNA"/>
</dbReference>
<evidence type="ECO:0000313" key="2">
    <source>
        <dbReference type="EMBL" id="CAB4174541.1"/>
    </source>
</evidence>
<reference evidence="2" key="1">
    <citation type="submission" date="2020-05" db="EMBL/GenBank/DDBJ databases">
        <authorList>
            <person name="Chiriac C."/>
            <person name="Salcher M."/>
            <person name="Ghai R."/>
            <person name="Kavagutti S V."/>
        </authorList>
    </citation>
    <scope>NUCLEOTIDE SEQUENCE</scope>
</reference>
<evidence type="ECO:0000313" key="5">
    <source>
        <dbReference type="EMBL" id="CAB4193470.1"/>
    </source>
</evidence>
<gene>
    <name evidence="3" type="ORF">UFOVP1034_99</name>
    <name evidence="4" type="ORF">UFOVP1177_99</name>
    <name evidence="5" type="ORF">UFOVP1243_86</name>
    <name evidence="6" type="ORF">UFOVP1581_59</name>
    <name evidence="1" type="ORF">UFOVP854_59</name>
    <name evidence="2" type="ORF">UFOVP964_59</name>
</gene>
<dbReference type="EMBL" id="LR796924">
    <property type="protein sequence ID" value="CAB4174541.1"/>
    <property type="molecule type" value="Genomic_DNA"/>
</dbReference>
<dbReference type="EMBL" id="LR797196">
    <property type="protein sequence ID" value="CAB4193470.1"/>
    <property type="molecule type" value="Genomic_DNA"/>
</dbReference>
<evidence type="ECO:0000313" key="1">
    <source>
        <dbReference type="EMBL" id="CAB4166960.1"/>
    </source>
</evidence>
<dbReference type="EMBL" id="LR798433">
    <property type="protein sequence ID" value="CAB5231310.1"/>
    <property type="molecule type" value="Genomic_DNA"/>
</dbReference>
<evidence type="ECO:0000313" key="4">
    <source>
        <dbReference type="EMBL" id="CAB4189143.1"/>
    </source>
</evidence>
<evidence type="ECO:0000313" key="3">
    <source>
        <dbReference type="EMBL" id="CAB4179414.1"/>
    </source>
</evidence>
<sequence>MVVSPVIHWWTWGYGVLNLGPMSDLAVKKMADQNISMWPVQSEQPNMPKDISVFDSDELSSLFTKLTAWSNYVAGQLAAAQVDEYVLNKKKDSLEAKLFLDKDNSKVKGERVTLIKAQVAADPKVEHLESQLMHAYAYRKMVEVVADNFERDVALVSREITRRTNDFRANRKDKFST</sequence>
<organism evidence="2">
    <name type="scientific">uncultured Caudovirales phage</name>
    <dbReference type="NCBI Taxonomy" id="2100421"/>
    <lineage>
        <taxon>Viruses</taxon>
        <taxon>Duplodnaviria</taxon>
        <taxon>Heunggongvirae</taxon>
        <taxon>Uroviricota</taxon>
        <taxon>Caudoviricetes</taxon>
        <taxon>Peduoviridae</taxon>
        <taxon>Maltschvirus</taxon>
        <taxon>Maltschvirus maltsch</taxon>
    </lineage>
</organism>
<protein>
    <submittedName>
        <fullName evidence="2">Uncharacterized protein</fullName>
    </submittedName>
</protein>
<proteinExistence type="predicted"/>